<dbReference type="InterPro" id="IPR018709">
    <property type="entry name" value="CoA_activase_DUF2229"/>
</dbReference>
<dbReference type="NCBIfam" id="TIGR00241">
    <property type="entry name" value="CoA_E_activ"/>
    <property type="match status" value="2"/>
</dbReference>
<dbReference type="SUPFAM" id="SSF53067">
    <property type="entry name" value="Actin-like ATPase domain"/>
    <property type="match status" value="2"/>
</dbReference>
<dbReference type="CDD" id="cd24034">
    <property type="entry name" value="ASKHA_NBD_O66634-like_rpt1"/>
    <property type="match status" value="1"/>
</dbReference>
<evidence type="ECO:0000313" key="8">
    <source>
        <dbReference type="Proteomes" id="UP001208689"/>
    </source>
</evidence>
<proteinExistence type="predicted"/>
<feature type="domain" description="DUF2229" evidence="6">
    <location>
        <begin position="678"/>
        <end position="897"/>
    </location>
</feature>
<evidence type="ECO:0000259" key="6">
    <source>
        <dbReference type="Pfam" id="PF09989"/>
    </source>
</evidence>
<evidence type="ECO:0000256" key="4">
    <source>
        <dbReference type="ARBA" id="ARBA00023014"/>
    </source>
</evidence>
<gene>
    <name evidence="7" type="ORF">NEF87_004426</name>
</gene>
<dbReference type="InterPro" id="IPR051805">
    <property type="entry name" value="Dehydratase_Activator_Redct"/>
</dbReference>
<evidence type="ECO:0000256" key="1">
    <source>
        <dbReference type="ARBA" id="ARBA00001966"/>
    </source>
</evidence>
<dbReference type="PANTHER" id="PTHR32329:SF4">
    <property type="entry name" value="ACTIVATOR OF 2-HYDROXYACYL-COA DEHYDRATASE"/>
    <property type="match status" value="1"/>
</dbReference>
<keyword evidence="4" id="KW-0411">Iron-sulfur</keyword>
<dbReference type="PANTHER" id="PTHR32329">
    <property type="entry name" value="BIFUNCTIONAL PROTEIN [INCLUDES 2-HYDROXYACYL-COA DEHYDRATASE (N-TER) AND ITS ACTIVATOR DOMAIN (C_TERM)-RELATED"/>
    <property type="match status" value="1"/>
</dbReference>
<dbReference type="InterPro" id="IPR008275">
    <property type="entry name" value="CoA_E_activase_dom"/>
</dbReference>
<keyword evidence="8" id="KW-1185">Reference proteome</keyword>
<name>A0ABY6HXQ0_9ARCH</name>
<dbReference type="Pfam" id="PF01869">
    <property type="entry name" value="BcrAD_BadFG"/>
    <property type="match status" value="2"/>
</dbReference>
<accession>A0ABY6HXQ0</accession>
<evidence type="ECO:0000256" key="3">
    <source>
        <dbReference type="ARBA" id="ARBA00023004"/>
    </source>
</evidence>
<feature type="domain" description="ATPase BadF/BadG/BcrA/BcrD type" evidence="5">
    <location>
        <begin position="324"/>
        <end position="581"/>
    </location>
</feature>
<dbReference type="Gene3D" id="3.30.420.40">
    <property type="match status" value="4"/>
</dbReference>
<dbReference type="Pfam" id="PF09989">
    <property type="entry name" value="DUF2229"/>
    <property type="match status" value="1"/>
</dbReference>
<dbReference type="InterPro" id="IPR002731">
    <property type="entry name" value="ATPase_BadF"/>
</dbReference>
<evidence type="ECO:0000313" key="7">
    <source>
        <dbReference type="EMBL" id="UYP48141.1"/>
    </source>
</evidence>
<sequence length="1431" mass="159088">MSHFNIGIDIGSTTAKTVIMDQDKNIIFSKYERHNAEIIPSLLVQLQAARQELGDIQISSTVTGSAGMGVSEKTGMNFVQEVVASAEVIRKLFPDVKTLIDLGGEDAKIIFFNEDMKPDIRMNGNCAGGTGAFIDQMASLLNVPITEINSLAEKAQHVYPVASRCGVFAKTDVQNLISRDVPAADIAASIYRAVAFQSINSLSRGFDVHPKVIFTGGPLTFQPELRKAFMEILKISDEDVQHFDSPELFPAIGACIHCKDENVKSLDELIALIQPNKNEKIVLDTRLERLFESEEEFETWLERKNQHSVKKVELSALSGQDVYLGIDSGSTTTKIVLVNELGQIGAQFYRNNNGNPIQAVVDGLTEIGNQINEQNLDIQIRSSAVTGYGEDLIHFALNLDAGIVETIAHFKAASFFDEEVSFIMDIGGQDMKAIFCEGKIINNLELNESCSSGCGSFIETFANGLGETVADFARAACYSEAPCDLGTRCTVFMNSKVKQSLREGATKGDISAGIAISVIKNCFNKVLKLTDLSILGDHIVVQGGTFKNPAVLRALENYLGKEVVRPNIAEHMGAYGAALVAKTNYQKSHQPSTFIGFDKLESALQYTRKSHQCKGCENTCTITKLTYPNGKAFYTGNKCESIYSNKLKGSYKGENLHKFKKQIIFDRPMEPQTPPLLTIGIPRALNMWEDFPFWCTLFVECGIKVVISDHSTMKLAEKGYGTVMSENICFPAKITNGHIMDLIEKKVDRIFYPMVRFNRTELDTSVNNYNCPIVTGYPEVIKSSINPAKNYGIPFDAIPFTFNLESMARKIAEEYLISLGVSEDVIGEAFHKAQQEWRNVKDEVAAKGREIVQDAQENDHLSILLLGRPYHVDSLVNHKIPELITALGVNVITEDAVPYDERSDISKVQVLSQWTFPNRLFDASIWVGENKNVELVYLNSFGCGPDAVAVDEVKPILNSFGKNPTVLRIDEISSPGSVKLRIRSLIESIKMRGSDYVQKKIPRVDTPTFEVEDKYRTILAPEFSPFYTRFITAGFELKGYKIINLPEPDRQSIDIGLKYTNNDICYPASIVIGDHIKALQTGKYDVNEVACGITQTGGQCRASSYAALLKKALVNAGFAQVPVVAVAASTNKPLNIQPGFQLSGVQFNYTAFFGIVFADALAKLYYRSAVREKNKGESWALVEKYIEKAFNHLKISHHGKVYRILKDAVKEFNQIEMDPTPLPRVGIVGEIYVKFNPFSNGYITDWLMERKVEVEVTPLITFFLKFLVNKPFNHEYNILPKSNKYLRAMAAGEKVAWHYINKANKIIKKFKLGISPIHPVRQVGEEAAKIMSVNHQYGEAWLVSGEIGTYVNDGIQDVVCLQPFGCIANHIVAKGVEKRLRELYPSLNLLFLDMDAGASEVNTANRLEFLIRGARESLEKQLKDEFVKATV</sequence>
<feature type="domain" description="ATPase BadF/BadG/BcrA/BcrD type" evidence="5">
    <location>
        <begin position="6"/>
        <end position="255"/>
    </location>
</feature>
<organism evidence="7 8">
    <name type="scientific">Candidatus Lokiarchaeum ossiferum</name>
    <dbReference type="NCBI Taxonomy" id="2951803"/>
    <lineage>
        <taxon>Archaea</taxon>
        <taxon>Promethearchaeati</taxon>
        <taxon>Promethearchaeota</taxon>
        <taxon>Promethearchaeia</taxon>
        <taxon>Promethearchaeales</taxon>
        <taxon>Promethearchaeaceae</taxon>
        <taxon>Candidatus Lokiarchaeum</taxon>
    </lineage>
</organism>
<dbReference type="CDD" id="cd24035">
    <property type="entry name" value="ASKHA_NBD_O66634-like_rpt2"/>
    <property type="match status" value="1"/>
</dbReference>
<evidence type="ECO:0008006" key="9">
    <source>
        <dbReference type="Google" id="ProtNLM"/>
    </source>
</evidence>
<keyword evidence="3" id="KW-0408">Iron</keyword>
<dbReference type="InterPro" id="IPR043129">
    <property type="entry name" value="ATPase_NBD"/>
</dbReference>
<dbReference type="EMBL" id="CP104013">
    <property type="protein sequence ID" value="UYP48141.1"/>
    <property type="molecule type" value="Genomic_DNA"/>
</dbReference>
<protein>
    <recommendedName>
        <fullName evidence="9">CoA activase</fullName>
    </recommendedName>
</protein>
<reference evidence="7" key="1">
    <citation type="submission" date="2022-09" db="EMBL/GenBank/DDBJ databases">
        <title>Actin cytoskeleton and complex cell architecture in an #Asgard archaeon.</title>
        <authorList>
            <person name="Ponce Toledo R.I."/>
            <person name="Schleper C."/>
            <person name="Rodrigues Oliveira T."/>
            <person name="Wollweber F."/>
            <person name="Xu J."/>
            <person name="Rittmann S."/>
            <person name="Klingl A."/>
            <person name="Pilhofer M."/>
        </authorList>
    </citation>
    <scope>NUCLEOTIDE SEQUENCE</scope>
    <source>
        <strain evidence="7">B-35</strain>
    </source>
</reference>
<dbReference type="Proteomes" id="UP001208689">
    <property type="component" value="Chromosome"/>
</dbReference>
<evidence type="ECO:0000259" key="5">
    <source>
        <dbReference type="Pfam" id="PF01869"/>
    </source>
</evidence>
<comment type="cofactor">
    <cofactor evidence="1">
        <name>[4Fe-4S] cluster</name>
        <dbReference type="ChEBI" id="CHEBI:49883"/>
    </cofactor>
</comment>
<keyword evidence="2" id="KW-0479">Metal-binding</keyword>
<evidence type="ECO:0000256" key="2">
    <source>
        <dbReference type="ARBA" id="ARBA00022723"/>
    </source>
</evidence>